<evidence type="ECO:0000313" key="3">
    <source>
        <dbReference type="Proteomes" id="UP000886998"/>
    </source>
</evidence>
<dbReference type="Proteomes" id="UP000886998">
    <property type="component" value="Unassembled WGS sequence"/>
</dbReference>
<organism evidence="2 3">
    <name type="scientific">Trichonephila inaurata madagascariensis</name>
    <dbReference type="NCBI Taxonomy" id="2747483"/>
    <lineage>
        <taxon>Eukaryota</taxon>
        <taxon>Metazoa</taxon>
        <taxon>Ecdysozoa</taxon>
        <taxon>Arthropoda</taxon>
        <taxon>Chelicerata</taxon>
        <taxon>Arachnida</taxon>
        <taxon>Araneae</taxon>
        <taxon>Araneomorphae</taxon>
        <taxon>Entelegynae</taxon>
        <taxon>Araneoidea</taxon>
        <taxon>Nephilidae</taxon>
        <taxon>Trichonephila</taxon>
        <taxon>Trichonephila inaurata</taxon>
    </lineage>
</organism>
<keyword evidence="3" id="KW-1185">Reference proteome</keyword>
<protein>
    <submittedName>
        <fullName evidence="2">Uncharacterized protein</fullName>
    </submittedName>
</protein>
<dbReference type="EMBL" id="BMAV01006929">
    <property type="protein sequence ID" value="GFY49275.1"/>
    <property type="molecule type" value="Genomic_DNA"/>
</dbReference>
<reference evidence="2" key="1">
    <citation type="submission" date="2020-08" db="EMBL/GenBank/DDBJ databases">
        <title>Multicomponent nature underlies the extraordinary mechanical properties of spider dragline silk.</title>
        <authorList>
            <person name="Kono N."/>
            <person name="Nakamura H."/>
            <person name="Mori M."/>
            <person name="Yoshida Y."/>
            <person name="Ohtoshi R."/>
            <person name="Malay A.D."/>
            <person name="Moran D.A.P."/>
            <person name="Tomita M."/>
            <person name="Numata K."/>
            <person name="Arakawa K."/>
        </authorList>
    </citation>
    <scope>NUCLEOTIDE SEQUENCE</scope>
</reference>
<sequence length="102" mass="11700">MQSQTGESLSLFKASEEEKRDLEKKLMTKYNAEQQQANLKSPDGKGLLQRLLRTTLLKESKEKKVGSEGEEKKKNEDKNRKKENQEIVLSAFISEIKKISSD</sequence>
<accession>A0A8X7BZ56</accession>
<feature type="region of interest" description="Disordered" evidence="1">
    <location>
        <begin position="1"/>
        <end position="22"/>
    </location>
</feature>
<dbReference type="AlphaFoldDB" id="A0A8X7BZ56"/>
<name>A0A8X7BZ56_9ARAC</name>
<gene>
    <name evidence="2" type="ORF">TNIN_331481</name>
</gene>
<feature type="region of interest" description="Disordered" evidence="1">
    <location>
        <begin position="58"/>
        <end position="84"/>
    </location>
</feature>
<evidence type="ECO:0000256" key="1">
    <source>
        <dbReference type="SAM" id="MobiDB-lite"/>
    </source>
</evidence>
<evidence type="ECO:0000313" key="2">
    <source>
        <dbReference type="EMBL" id="GFY49275.1"/>
    </source>
</evidence>
<comment type="caution">
    <text evidence="2">The sequence shown here is derived from an EMBL/GenBank/DDBJ whole genome shotgun (WGS) entry which is preliminary data.</text>
</comment>
<proteinExistence type="predicted"/>